<dbReference type="OrthoDB" id="3897607at2759"/>
<dbReference type="Pfam" id="PF20684">
    <property type="entry name" value="Fung_rhodopsin"/>
    <property type="match status" value="1"/>
</dbReference>
<dbReference type="GeneID" id="34573933"/>
<feature type="transmembrane region" description="Helical" evidence="7">
    <location>
        <begin position="163"/>
        <end position="196"/>
    </location>
</feature>
<dbReference type="InterPro" id="IPR052337">
    <property type="entry name" value="SAT4-like"/>
</dbReference>
<name>A0A1F5LQ42_PENAI</name>
<evidence type="ECO:0000256" key="6">
    <source>
        <dbReference type="SAM" id="MobiDB-lite"/>
    </source>
</evidence>
<feature type="transmembrane region" description="Helical" evidence="7">
    <location>
        <begin position="246"/>
        <end position="266"/>
    </location>
</feature>
<dbReference type="Proteomes" id="UP000177622">
    <property type="component" value="Unassembled WGS sequence"/>
</dbReference>
<dbReference type="PANTHER" id="PTHR33048">
    <property type="entry name" value="PTH11-LIKE INTEGRAL MEMBRANE PROTEIN (AFU_ORTHOLOGUE AFUA_5G11245)"/>
    <property type="match status" value="1"/>
</dbReference>
<dbReference type="InterPro" id="IPR049326">
    <property type="entry name" value="Rhodopsin_dom_fungi"/>
</dbReference>
<feature type="region of interest" description="Disordered" evidence="6">
    <location>
        <begin position="278"/>
        <end position="314"/>
    </location>
</feature>
<keyword evidence="10" id="KW-1185">Reference proteome</keyword>
<keyword evidence="3 7" id="KW-1133">Transmembrane helix</keyword>
<evidence type="ECO:0000256" key="2">
    <source>
        <dbReference type="ARBA" id="ARBA00022692"/>
    </source>
</evidence>
<feature type="transmembrane region" description="Helical" evidence="7">
    <location>
        <begin position="208"/>
        <end position="226"/>
    </location>
</feature>
<evidence type="ECO:0000256" key="5">
    <source>
        <dbReference type="ARBA" id="ARBA00038359"/>
    </source>
</evidence>
<comment type="caution">
    <text evidence="9">The sequence shown here is derived from an EMBL/GenBank/DDBJ whole genome shotgun (WGS) entry which is preliminary data.</text>
</comment>
<evidence type="ECO:0000256" key="3">
    <source>
        <dbReference type="ARBA" id="ARBA00022989"/>
    </source>
</evidence>
<comment type="subcellular location">
    <subcellularLocation>
        <location evidence="1">Membrane</location>
        <topology evidence="1">Multi-pass membrane protein</topology>
    </subcellularLocation>
</comment>
<evidence type="ECO:0000259" key="8">
    <source>
        <dbReference type="Pfam" id="PF20684"/>
    </source>
</evidence>
<gene>
    <name evidence="9" type="ORF">PENARI_c004G06645</name>
</gene>
<reference evidence="9 10" key="1">
    <citation type="journal article" date="2016" name="Sci. Rep.">
        <title>Penicillium arizonense, a new, genome sequenced fungal species, reveals a high chemical diversity in secreted metabolites.</title>
        <authorList>
            <person name="Grijseels S."/>
            <person name="Nielsen J.C."/>
            <person name="Randelovic M."/>
            <person name="Nielsen J."/>
            <person name="Nielsen K.F."/>
            <person name="Workman M."/>
            <person name="Frisvad J.C."/>
        </authorList>
    </citation>
    <scope>NUCLEOTIDE SEQUENCE [LARGE SCALE GENOMIC DNA]</scope>
    <source>
        <strain evidence="9 10">CBS 141311</strain>
    </source>
</reference>
<proteinExistence type="inferred from homology"/>
<keyword evidence="4 7" id="KW-0472">Membrane</keyword>
<feature type="transmembrane region" description="Helical" evidence="7">
    <location>
        <begin position="122"/>
        <end position="143"/>
    </location>
</feature>
<evidence type="ECO:0000313" key="10">
    <source>
        <dbReference type="Proteomes" id="UP000177622"/>
    </source>
</evidence>
<feature type="transmembrane region" description="Helical" evidence="7">
    <location>
        <begin position="44"/>
        <end position="67"/>
    </location>
</feature>
<feature type="region of interest" description="Disordered" evidence="6">
    <location>
        <begin position="334"/>
        <end position="359"/>
    </location>
</feature>
<protein>
    <recommendedName>
        <fullName evidence="8">Rhodopsin domain-containing protein</fullName>
    </recommendedName>
</protein>
<feature type="transmembrane region" description="Helical" evidence="7">
    <location>
        <begin position="12"/>
        <end position="32"/>
    </location>
</feature>
<dbReference type="PANTHER" id="PTHR33048:SF113">
    <property type="entry name" value="INTEGRAL MEMBRANE PROTEIN-RELATED"/>
    <property type="match status" value="1"/>
</dbReference>
<dbReference type="EMBL" id="LXJU01000004">
    <property type="protein sequence ID" value="OGE55324.1"/>
    <property type="molecule type" value="Genomic_DNA"/>
</dbReference>
<feature type="compositionally biased region" description="Basic and acidic residues" evidence="6">
    <location>
        <begin position="346"/>
        <end position="359"/>
    </location>
</feature>
<evidence type="ECO:0000313" key="9">
    <source>
        <dbReference type="EMBL" id="OGE55324.1"/>
    </source>
</evidence>
<evidence type="ECO:0000256" key="4">
    <source>
        <dbReference type="ARBA" id="ARBA00023136"/>
    </source>
</evidence>
<dbReference type="RefSeq" id="XP_022490754.1">
    <property type="nucleotide sequence ID" value="XM_022629199.1"/>
</dbReference>
<dbReference type="GO" id="GO:0016020">
    <property type="term" value="C:membrane"/>
    <property type="evidence" value="ECO:0007669"/>
    <property type="project" value="UniProtKB-SubCell"/>
</dbReference>
<dbReference type="AlphaFoldDB" id="A0A1F5LQ42"/>
<feature type="domain" description="Rhodopsin" evidence="8">
    <location>
        <begin position="28"/>
        <end position="271"/>
    </location>
</feature>
<accession>A0A1F5LQ42</accession>
<evidence type="ECO:0000256" key="1">
    <source>
        <dbReference type="ARBA" id="ARBA00004141"/>
    </source>
</evidence>
<keyword evidence="2 7" id="KW-0812">Transmembrane</keyword>
<comment type="similarity">
    <text evidence="5">Belongs to the SAT4 family.</text>
</comment>
<evidence type="ECO:0000256" key="7">
    <source>
        <dbReference type="SAM" id="Phobius"/>
    </source>
</evidence>
<feature type="transmembrane region" description="Helical" evidence="7">
    <location>
        <begin position="87"/>
        <end position="110"/>
    </location>
</feature>
<sequence length="391" mass="43888">MDEEYRRKTAVQTVAAVFLPIAAIAVMLRCYVRGWIVKAFGWDDAAMVLAMLFYAMFCGTMIGGTLYGTGYKFEHLEPNNRVTAMKYWWLCEIAYCFASIFCKISVCLFLMRITIKRLHIWILYTVMVLTVIAGLVFMFLMLLQCKPLAYFWTRVTMDPSIPGYCISIDIIIVMTYIYSAFSALCDFTVGILPIFLVHKLHMKRQTKIAVMGILSMACIASSAVIVRIPFVQTFADDDFLYATFEIAVWSNIEAGLGITAGSLATLRPLLRMWTGSRSDPDYSSGFPGARSRSASRQLGGNDRPFPLGSLDDSAQSRLRPDKLAVTVTTIKSQRDLDGGSLSPSNSEERLTIDRPSPRLTEDIGLGIHRTFEVTQTTTDSEEIERRARAYV</sequence>
<organism evidence="9 10">
    <name type="scientific">Penicillium arizonense</name>
    <dbReference type="NCBI Taxonomy" id="1835702"/>
    <lineage>
        <taxon>Eukaryota</taxon>
        <taxon>Fungi</taxon>
        <taxon>Dikarya</taxon>
        <taxon>Ascomycota</taxon>
        <taxon>Pezizomycotina</taxon>
        <taxon>Eurotiomycetes</taxon>
        <taxon>Eurotiomycetidae</taxon>
        <taxon>Eurotiales</taxon>
        <taxon>Aspergillaceae</taxon>
        <taxon>Penicillium</taxon>
    </lineage>
</organism>